<dbReference type="EMBL" id="VENJ01000018">
    <property type="protein sequence ID" value="MTJ05463.1"/>
    <property type="molecule type" value="Genomic_DNA"/>
</dbReference>
<evidence type="ECO:0000313" key="1">
    <source>
        <dbReference type="EMBL" id="MTJ05463.1"/>
    </source>
</evidence>
<comment type="caution">
    <text evidence="1">The sequence shown here is derived from an EMBL/GenBank/DDBJ whole genome shotgun (WGS) entry which is preliminary data.</text>
</comment>
<dbReference type="RefSeq" id="WP_273250241.1">
    <property type="nucleotide sequence ID" value="NZ_VENJ01000018.1"/>
</dbReference>
<organism evidence="1 2">
    <name type="scientific">Sediminimonas qiaohouensis</name>
    <dbReference type="NCBI Taxonomy" id="552061"/>
    <lineage>
        <taxon>Bacteria</taxon>
        <taxon>Pseudomonadati</taxon>
        <taxon>Pseudomonadota</taxon>
        <taxon>Alphaproteobacteria</taxon>
        <taxon>Rhodobacterales</taxon>
        <taxon>Roseobacteraceae</taxon>
        <taxon>Sediminimonas</taxon>
    </lineage>
</organism>
<dbReference type="PROSITE" id="PS51257">
    <property type="entry name" value="PROKAR_LIPOPROTEIN"/>
    <property type="match status" value="1"/>
</dbReference>
<reference evidence="1 2" key="1">
    <citation type="submission" date="2019-06" db="EMBL/GenBank/DDBJ databases">
        <title>Enrichment of Autotrophic Halophilic Microorganisms from Red Sea Brine Pool Using Microbial Electrosynthesis System.</title>
        <authorList>
            <person name="Alqahtani M.F."/>
            <person name="Bajracharya S."/>
            <person name="Katuri K.P."/>
            <person name="Ali M."/>
            <person name="Saikaly P.E."/>
        </authorList>
    </citation>
    <scope>NUCLEOTIDE SEQUENCE [LARGE SCALE GENOMIC DNA]</scope>
    <source>
        <strain evidence="1">MES6</strain>
    </source>
</reference>
<sequence>MRQAVLIRLGALLLVGALGACGGPSPYFRGITPVRVTVDGSTFDLRRKGRLIEAVRRNPEYAPRLGPVAERAAVAMTQVSGCAVKEVRGDPALILGILACD</sequence>
<name>A0A7C9HP95_9RHOB</name>
<accession>A0A7C9HP95</accession>
<evidence type="ECO:0000313" key="2">
    <source>
        <dbReference type="Proteomes" id="UP000483078"/>
    </source>
</evidence>
<proteinExistence type="predicted"/>
<dbReference type="Proteomes" id="UP000483078">
    <property type="component" value="Unassembled WGS sequence"/>
</dbReference>
<protein>
    <submittedName>
        <fullName evidence="1">Uncharacterized protein</fullName>
    </submittedName>
</protein>
<gene>
    <name evidence="1" type="ORF">FH759_12320</name>
</gene>
<dbReference type="AlphaFoldDB" id="A0A7C9HP95"/>